<accession>A0A371BAY6</accession>
<name>A0A371BAY6_9BRAD</name>
<evidence type="ECO:0000313" key="2">
    <source>
        <dbReference type="Proteomes" id="UP000263993"/>
    </source>
</evidence>
<evidence type="ECO:0000313" key="1">
    <source>
        <dbReference type="EMBL" id="RDV04563.1"/>
    </source>
</evidence>
<dbReference type="OrthoDB" id="9792678at2"/>
<dbReference type="RefSeq" id="WP_115516588.1">
    <property type="nucleotide sequence ID" value="NZ_QRGO01000001.1"/>
</dbReference>
<dbReference type="AlphaFoldDB" id="A0A371BAY6"/>
<dbReference type="InterPro" id="IPR021269">
    <property type="entry name" value="DUF2848"/>
</dbReference>
<dbReference type="InterPro" id="IPR036663">
    <property type="entry name" value="Fumarylacetoacetase_C_sf"/>
</dbReference>
<gene>
    <name evidence="1" type="ORF">DXH78_08285</name>
</gene>
<reference evidence="2" key="1">
    <citation type="submission" date="2018-08" db="EMBL/GenBank/DDBJ databases">
        <authorList>
            <person name="Kim S.-J."/>
            <person name="Jung G.-Y."/>
        </authorList>
    </citation>
    <scope>NUCLEOTIDE SEQUENCE [LARGE SCALE GENOMIC DNA]</scope>
    <source>
        <strain evidence="2">GY_H</strain>
    </source>
</reference>
<dbReference type="SUPFAM" id="SSF56529">
    <property type="entry name" value="FAH"/>
    <property type="match status" value="1"/>
</dbReference>
<dbReference type="Pfam" id="PF11010">
    <property type="entry name" value="DUF2848"/>
    <property type="match status" value="1"/>
</dbReference>
<proteinExistence type="predicted"/>
<dbReference type="Proteomes" id="UP000263993">
    <property type="component" value="Unassembled WGS sequence"/>
</dbReference>
<dbReference type="GO" id="GO:0003824">
    <property type="term" value="F:catalytic activity"/>
    <property type="evidence" value="ECO:0007669"/>
    <property type="project" value="InterPro"/>
</dbReference>
<dbReference type="Gene3D" id="3.90.850.10">
    <property type="entry name" value="Fumarylacetoacetase-like, C-terminal domain"/>
    <property type="match status" value="1"/>
</dbReference>
<protein>
    <submittedName>
        <fullName evidence="1">DUF2848 domain-containing protein</fullName>
    </submittedName>
</protein>
<keyword evidence="2" id="KW-1185">Reference proteome</keyword>
<comment type="caution">
    <text evidence="1">The sequence shown here is derived from an EMBL/GenBank/DDBJ whole genome shotgun (WGS) entry which is preliminary data.</text>
</comment>
<dbReference type="EMBL" id="QRGO01000001">
    <property type="protein sequence ID" value="RDV04563.1"/>
    <property type="molecule type" value="Genomic_DNA"/>
</dbReference>
<sequence>MSALKSGVRLTFSSEDKGGDISAAVTSLVIAGWTGRDPAAMEAHIVELEKLGVKRPASTPIFYRGAASLLTQAAEIEVVGDRSSGEVEPVIVSLPDGLWLGVGSDHTDRQVETVGITISKQMCAKPVSKRLWRFSDVSGRWDQLLVRSFATRNGKRTLYQEGPLAKMRHPDDLISRYLGAGATLPVGTVMFCGTLAVHGELTGADLFELEIEDPVAKRKITHQYVTHILPIAG</sequence>
<organism evidence="1 2">
    <name type="scientific">Undibacter mobilis</name>
    <dbReference type="NCBI Taxonomy" id="2292256"/>
    <lineage>
        <taxon>Bacteria</taxon>
        <taxon>Pseudomonadati</taxon>
        <taxon>Pseudomonadota</taxon>
        <taxon>Alphaproteobacteria</taxon>
        <taxon>Hyphomicrobiales</taxon>
        <taxon>Nitrobacteraceae</taxon>
        <taxon>Undibacter</taxon>
    </lineage>
</organism>